<dbReference type="InterPro" id="IPR006675">
    <property type="entry name" value="HDIG_dom"/>
</dbReference>
<dbReference type="Pfam" id="PF01966">
    <property type="entry name" value="HD"/>
    <property type="match status" value="1"/>
</dbReference>
<evidence type="ECO:0000313" key="3">
    <source>
        <dbReference type="EMBL" id="OGH69826.1"/>
    </source>
</evidence>
<evidence type="ECO:0000259" key="2">
    <source>
        <dbReference type="PROSITE" id="PS51831"/>
    </source>
</evidence>
<comment type="caution">
    <text evidence="3">The sequence shown here is derived from an EMBL/GenBank/DDBJ whole genome shotgun (WGS) entry which is preliminary data.</text>
</comment>
<dbReference type="AlphaFoldDB" id="A0A1F6MDW2"/>
<dbReference type="SUPFAM" id="SSF81891">
    <property type="entry name" value="Poly A polymerase C-terminal region-like"/>
    <property type="match status" value="1"/>
</dbReference>
<dbReference type="InterPro" id="IPR032828">
    <property type="entry name" value="PolyA_RNA-bd"/>
</dbReference>
<dbReference type="InterPro" id="IPR006674">
    <property type="entry name" value="HD_domain"/>
</dbReference>
<dbReference type="Proteomes" id="UP000177457">
    <property type="component" value="Unassembled WGS sequence"/>
</dbReference>
<dbReference type="GO" id="GO:0000166">
    <property type="term" value="F:nucleotide binding"/>
    <property type="evidence" value="ECO:0007669"/>
    <property type="project" value="UniProtKB-KW"/>
</dbReference>
<organism evidence="3 4">
    <name type="scientific">Candidatus Magasanikbacteria bacterium RIFCSPHIGHO2_02_FULL_51_14</name>
    <dbReference type="NCBI Taxonomy" id="1798683"/>
    <lineage>
        <taxon>Bacteria</taxon>
        <taxon>Candidatus Magasanikiibacteriota</taxon>
    </lineage>
</organism>
<dbReference type="InterPro" id="IPR050124">
    <property type="entry name" value="tRNA_CCA-adding_enzyme"/>
</dbReference>
<evidence type="ECO:0000313" key="4">
    <source>
        <dbReference type="Proteomes" id="UP000177457"/>
    </source>
</evidence>
<accession>A0A1F6MDW2</accession>
<proteinExistence type="predicted"/>
<protein>
    <recommendedName>
        <fullName evidence="2">HD domain-containing protein</fullName>
    </recommendedName>
</protein>
<sequence>MGAVVDPLNGAEDLKRKTLRTPLNPDETFSEDPLRILRAARFAAELDFQIETATYKAMYDNRRRIVIVSKERILDEFLKLLAAPAPSVGLAILYKTKVLHEFLPEVPLLAGVEEVYGTRHKDNLWHSFRVVDNLATRTNKPLLRYAGLMHDIGKPDTKQFMRGRGWTFDMHEHLGKKIVRQVGKRLRMSTDDIQYVAKLVRWHQQPIGLMDTKITDSAVRRLVVNLGDDIDDLLKLCRSDITTGNPERLKRRLANYDILEEKIIHVIEKDKLRAFQSPIRGEEIMEICGLKAGPTVGKIKKAIEEAILDGVIPNEYEPAKKFFLEIKDVYVSKAEAWERKG</sequence>
<dbReference type="CDD" id="cd00077">
    <property type="entry name" value="HDc"/>
    <property type="match status" value="1"/>
</dbReference>
<dbReference type="Pfam" id="PF12627">
    <property type="entry name" value="PolyA_pol_RNAbd"/>
    <property type="match status" value="1"/>
</dbReference>
<name>A0A1F6MDW2_9BACT</name>
<dbReference type="STRING" id="1798683.A3C90_03860"/>
<dbReference type="Gene3D" id="1.10.246.80">
    <property type="match status" value="1"/>
</dbReference>
<evidence type="ECO:0000256" key="1">
    <source>
        <dbReference type="ARBA" id="ARBA00022741"/>
    </source>
</evidence>
<dbReference type="InterPro" id="IPR003607">
    <property type="entry name" value="HD/PDEase_dom"/>
</dbReference>
<keyword evidence="1" id="KW-0547">Nucleotide-binding</keyword>
<feature type="domain" description="HD" evidence="2">
    <location>
        <begin position="123"/>
        <end position="233"/>
    </location>
</feature>
<dbReference type="EMBL" id="MFQE01000061">
    <property type="protein sequence ID" value="OGH69826.1"/>
    <property type="molecule type" value="Genomic_DNA"/>
</dbReference>
<dbReference type="Gene3D" id="1.10.3090.10">
    <property type="entry name" value="cca-adding enzyme, domain 2"/>
    <property type="match status" value="1"/>
</dbReference>
<dbReference type="PANTHER" id="PTHR47545">
    <property type="entry name" value="MULTIFUNCTIONAL CCA PROTEIN"/>
    <property type="match status" value="1"/>
</dbReference>
<reference evidence="3 4" key="1">
    <citation type="journal article" date="2016" name="Nat. Commun.">
        <title>Thousands of microbial genomes shed light on interconnected biogeochemical processes in an aquifer system.</title>
        <authorList>
            <person name="Anantharaman K."/>
            <person name="Brown C.T."/>
            <person name="Hug L.A."/>
            <person name="Sharon I."/>
            <person name="Castelle C.J."/>
            <person name="Probst A.J."/>
            <person name="Thomas B.C."/>
            <person name="Singh A."/>
            <person name="Wilkins M.J."/>
            <person name="Karaoz U."/>
            <person name="Brodie E.L."/>
            <person name="Williams K.H."/>
            <person name="Hubbard S.S."/>
            <person name="Banfield J.F."/>
        </authorList>
    </citation>
    <scope>NUCLEOTIDE SEQUENCE [LARGE SCALE GENOMIC DNA]</scope>
</reference>
<gene>
    <name evidence="3" type="ORF">A3C90_03860</name>
</gene>
<dbReference type="NCBIfam" id="TIGR00277">
    <property type="entry name" value="HDIG"/>
    <property type="match status" value="1"/>
</dbReference>
<dbReference type="PROSITE" id="PS51831">
    <property type="entry name" value="HD"/>
    <property type="match status" value="1"/>
</dbReference>